<protein>
    <recommendedName>
        <fullName evidence="2">T4 RNA ligase 1-like N-terminal domain-containing protein</fullName>
    </recommendedName>
</protein>
<evidence type="ECO:0008006" key="2">
    <source>
        <dbReference type="Google" id="ProtNLM"/>
    </source>
</evidence>
<evidence type="ECO:0000313" key="1">
    <source>
        <dbReference type="EMBL" id="QHT23986.1"/>
    </source>
</evidence>
<sequence length="347" mass="40794">MYLDLINLDGINVKAGSFTYCMITYDKKNMGGKHSTIGLYRSVVVREHQIVCYSPPKSLAPEYFIEKYPVITSDIVVQEFVEGTMINAFWDTETSAWEIATRKVIGARASFSSEKQFRDMFFEALAECGLNMEETLDKNMCYSFVMQHPDNRIVTPHKKPALCLVAMYSFEDQTNIIHHDIYEQRYRIKNVRVPNIYEYNDYNQIQKIFTNASCFLMGVVIYNKTTDERMKYRNKKFETAKNIRGEKEKLKYLFHSLKREGRAEKFLEMFPEHTERFAEFNADITKAANGLFRCYLNCYVNKRQPIAAMEPETKKHLYALHQLYKTELRPNNQHVTPEIVNEYIASF</sequence>
<dbReference type="EMBL" id="MN739736">
    <property type="protein sequence ID" value="QHT23986.1"/>
    <property type="molecule type" value="Genomic_DNA"/>
</dbReference>
<reference evidence="1" key="1">
    <citation type="journal article" date="2020" name="Nature">
        <title>Giant virus diversity and host interactions through global metagenomics.</title>
        <authorList>
            <person name="Schulz F."/>
            <person name="Roux S."/>
            <person name="Paez-Espino D."/>
            <person name="Jungbluth S."/>
            <person name="Walsh D.A."/>
            <person name="Denef V.J."/>
            <person name="McMahon K.D."/>
            <person name="Konstantinidis K.T."/>
            <person name="Eloe-Fadrosh E.A."/>
            <person name="Kyrpides N.C."/>
            <person name="Woyke T."/>
        </authorList>
    </citation>
    <scope>NUCLEOTIDE SEQUENCE</scope>
    <source>
        <strain evidence="1">GVMAG-M-3300023179-132</strain>
    </source>
</reference>
<accession>A0A6C0E4D0</accession>
<proteinExistence type="predicted"/>
<organism evidence="1">
    <name type="scientific">viral metagenome</name>
    <dbReference type="NCBI Taxonomy" id="1070528"/>
    <lineage>
        <taxon>unclassified sequences</taxon>
        <taxon>metagenomes</taxon>
        <taxon>organismal metagenomes</taxon>
    </lineage>
</organism>
<dbReference type="AlphaFoldDB" id="A0A6C0E4D0"/>
<name>A0A6C0E4D0_9ZZZZ</name>